<dbReference type="PANTHER" id="PTHR43794">
    <property type="entry name" value="AMINOHYDROLASE SSNA-RELATED"/>
    <property type="match status" value="1"/>
</dbReference>
<protein>
    <submittedName>
        <fullName evidence="3">Putative amidohydrolase</fullName>
    </submittedName>
</protein>
<comment type="caution">
    <text evidence="3">The sequence shown here is derived from an EMBL/GenBank/DDBJ whole genome shotgun (WGS) entry which is preliminary data.</text>
</comment>
<dbReference type="GO" id="GO:0016787">
    <property type="term" value="F:hydrolase activity"/>
    <property type="evidence" value="ECO:0007669"/>
    <property type="project" value="UniProtKB-KW"/>
</dbReference>
<dbReference type="Proteomes" id="UP000006072">
    <property type="component" value="Unassembled WGS sequence"/>
</dbReference>
<dbReference type="InterPro" id="IPR032466">
    <property type="entry name" value="Metal_Hydrolase"/>
</dbReference>
<accession>K0VD45</accession>
<dbReference type="EMBL" id="ALQA01000026">
    <property type="protein sequence ID" value="EJZ08984.1"/>
    <property type="molecule type" value="Genomic_DNA"/>
</dbReference>
<evidence type="ECO:0000259" key="2">
    <source>
        <dbReference type="Pfam" id="PF01979"/>
    </source>
</evidence>
<dbReference type="PATRIC" id="fig|1194972.3.peg.2768"/>
<gene>
    <name evidence="3" type="ORF">MVAC_13858</name>
</gene>
<proteinExistence type="predicted"/>
<evidence type="ECO:0000313" key="4">
    <source>
        <dbReference type="Proteomes" id="UP000006072"/>
    </source>
</evidence>
<organism evidence="3 4">
    <name type="scientific">Mycolicibacterium vaccae ATCC 25954</name>
    <dbReference type="NCBI Taxonomy" id="1194972"/>
    <lineage>
        <taxon>Bacteria</taxon>
        <taxon>Bacillati</taxon>
        <taxon>Actinomycetota</taxon>
        <taxon>Actinomycetes</taxon>
        <taxon>Mycobacteriales</taxon>
        <taxon>Mycobacteriaceae</taxon>
        <taxon>Mycolicibacterium</taxon>
    </lineage>
</organism>
<dbReference type="Gene3D" id="3.20.20.140">
    <property type="entry name" value="Metal-dependent hydrolases"/>
    <property type="match status" value="1"/>
</dbReference>
<evidence type="ECO:0000313" key="3">
    <source>
        <dbReference type="EMBL" id="EJZ08984.1"/>
    </source>
</evidence>
<dbReference type="Pfam" id="PF01979">
    <property type="entry name" value="Amidohydro_1"/>
    <property type="match status" value="1"/>
</dbReference>
<reference evidence="3 4" key="1">
    <citation type="journal article" date="2012" name="J. Bacteriol.">
        <title>Complete Genome Sequence of Mycobacterium vaccae Type Strain ATCC 25954.</title>
        <authorList>
            <person name="Ho Y.S."/>
            <person name="Adroub S.A."/>
            <person name="Abadi M."/>
            <person name="Al Alwan B."/>
            <person name="Alkhateeb R."/>
            <person name="Gao G."/>
            <person name="Ragab A."/>
            <person name="Ali S."/>
            <person name="van Soolingen D."/>
            <person name="Bitter W."/>
            <person name="Pain A."/>
            <person name="Abdallah A.M."/>
        </authorList>
    </citation>
    <scope>NUCLEOTIDE SEQUENCE [LARGE SCALE GENOMIC DNA]</scope>
    <source>
        <strain evidence="3 4">ATCC 25954</strain>
    </source>
</reference>
<name>K0VD45_MYCVA</name>
<dbReference type="HOGENOM" id="CLU_012358_2_2_11"/>
<keyword evidence="1 3" id="KW-0378">Hydrolase</keyword>
<dbReference type="AlphaFoldDB" id="K0VD45"/>
<keyword evidence="4" id="KW-1185">Reference proteome</keyword>
<dbReference type="InterPro" id="IPR050287">
    <property type="entry name" value="MTA/SAH_deaminase"/>
</dbReference>
<dbReference type="InterPro" id="IPR006680">
    <property type="entry name" value="Amidohydro-rel"/>
</dbReference>
<dbReference type="PANTHER" id="PTHR43794:SF11">
    <property type="entry name" value="AMIDOHYDROLASE-RELATED DOMAIN-CONTAINING PROTEIN"/>
    <property type="match status" value="1"/>
</dbReference>
<dbReference type="SUPFAM" id="SSF51556">
    <property type="entry name" value="Metallo-dependent hydrolases"/>
    <property type="match status" value="1"/>
</dbReference>
<feature type="domain" description="Amidohydrolase-related" evidence="2">
    <location>
        <begin position="45"/>
        <end position="397"/>
    </location>
</feature>
<sequence>MSTYVVAGILGPDGHRATGPAKLTVDSGILSVQTQASAHGSTLVAMPPLVNSHDHGRGRGLTAAGIADGPLEVWIDRLSADRRDQTDLVGRAAEQMLCQGIGATVLCVNPGTPDLEYEIDTACAAARSAGIRTAVVVPFADAAGRMRGRDETGYTATELSARLQMFQRLAQRAPDLELQLGPVGPQWVSEHTLLELNDFALDHGVRLHTHLLESPSQRAWADEVYPEGLVAWLDRRGILGPHVTFAHGTQLRSDELELLAERGCGLAINASSNLRLCSGFAPIAAARAARLPTAMGLDGLSLNEDSDPWTELRLLRGIAQAQSNETVSAADILALGFHAGAMGAQRPEPVADGSRADLLVVDIGEWAQLLDRDDWYLPEIVLAARVAVHALWVSGVAVGADRGHDTGRPVLSIGGMA</sequence>
<evidence type="ECO:0000256" key="1">
    <source>
        <dbReference type="ARBA" id="ARBA00022801"/>
    </source>
</evidence>
<dbReference type="eggNOG" id="COG0402">
    <property type="taxonomic scope" value="Bacteria"/>
</dbReference>